<protein>
    <submittedName>
        <fullName evidence="2">ABC transporter permease subunit</fullName>
    </submittedName>
</protein>
<dbReference type="Proteomes" id="UP000434639">
    <property type="component" value="Unassembled WGS sequence"/>
</dbReference>
<dbReference type="OrthoDB" id="8613028at2"/>
<evidence type="ECO:0000313" key="3">
    <source>
        <dbReference type="Proteomes" id="UP000434639"/>
    </source>
</evidence>
<reference evidence="2 3" key="1">
    <citation type="journal article" date="2017" name="Int. J. Syst. Evol. Microbiol.">
        <title>Bacillus mangrovi sp. nov., isolated from a sediment sample from a mangrove forest.</title>
        <authorList>
            <person name="Gupta V."/>
            <person name="Singh P.K."/>
            <person name="Korpole S."/>
            <person name="Tanuku N.R.S."/>
            <person name="Pinnaka A.K."/>
        </authorList>
    </citation>
    <scope>NUCLEOTIDE SEQUENCE [LARGE SCALE GENOMIC DNA]</scope>
    <source>
        <strain evidence="2 3">KCTC 33872</strain>
    </source>
</reference>
<feature type="transmembrane region" description="Helical" evidence="1">
    <location>
        <begin position="237"/>
        <end position="258"/>
    </location>
</feature>
<feature type="transmembrane region" description="Helical" evidence="1">
    <location>
        <begin position="107"/>
        <end position="127"/>
    </location>
</feature>
<feature type="transmembrane region" description="Helical" evidence="1">
    <location>
        <begin position="20"/>
        <end position="39"/>
    </location>
</feature>
<keyword evidence="1" id="KW-0812">Transmembrane</keyword>
<feature type="transmembrane region" description="Helical" evidence="1">
    <location>
        <begin position="148"/>
        <end position="173"/>
    </location>
</feature>
<gene>
    <name evidence="2" type="ORF">GKZ89_20225</name>
</gene>
<evidence type="ECO:0000313" key="2">
    <source>
        <dbReference type="EMBL" id="MTH55724.1"/>
    </source>
</evidence>
<keyword evidence="1" id="KW-1133">Transmembrane helix</keyword>
<dbReference type="GO" id="GO:0140359">
    <property type="term" value="F:ABC-type transporter activity"/>
    <property type="evidence" value="ECO:0007669"/>
    <property type="project" value="InterPro"/>
</dbReference>
<feature type="transmembrane region" description="Helical" evidence="1">
    <location>
        <begin position="209"/>
        <end position="230"/>
    </location>
</feature>
<organism evidence="2 3">
    <name type="scientific">Metabacillus mangrovi</name>
    <dbReference type="NCBI Taxonomy" id="1491830"/>
    <lineage>
        <taxon>Bacteria</taxon>
        <taxon>Bacillati</taxon>
        <taxon>Bacillota</taxon>
        <taxon>Bacilli</taxon>
        <taxon>Bacillales</taxon>
        <taxon>Bacillaceae</taxon>
        <taxon>Metabacillus</taxon>
    </lineage>
</organism>
<evidence type="ECO:0000256" key="1">
    <source>
        <dbReference type="SAM" id="Phobius"/>
    </source>
</evidence>
<name>A0A7X2V765_9BACI</name>
<accession>A0A7X2V765</accession>
<proteinExistence type="predicted"/>
<keyword evidence="3" id="KW-1185">Reference proteome</keyword>
<dbReference type="GO" id="GO:0005886">
    <property type="term" value="C:plasma membrane"/>
    <property type="evidence" value="ECO:0007669"/>
    <property type="project" value="UniProtKB-SubCell"/>
</dbReference>
<feature type="transmembrane region" description="Helical" evidence="1">
    <location>
        <begin position="290"/>
        <end position="312"/>
    </location>
</feature>
<dbReference type="RefSeq" id="WP_155114221.1">
    <property type="nucleotide sequence ID" value="NZ_WMIB01000038.1"/>
</dbReference>
<sequence length="319" mass="35788">MINLFKNEWIKIFARKSSWVYFILLTVFLIISTVVVANFDKRDPQANWQKELQAENAGLQKQLEDPKLVEEEKEDIASQIEQNQYFLEEDANPALQSNWQFANSEGIALFSFVALFSVIVASTSVASEFSDGTIKQLLIRPHRRWKILLSKYAAVVAYSFLLLLFLAAASVIAGTVLYGAGDFNARIAEMPIAGDPVVATAGGMFVKKLLLYIPNLLMVLTIAFMLSTLFKSQSMAVGIGIFVLFMNNALNVGVQLLIELKQEWAKLLLFPHLDLMQFSAVKETLPGVTLTFSSIVLLVYFAIFMAITFLFFQKRDVSI</sequence>
<dbReference type="PANTHER" id="PTHR37305">
    <property type="entry name" value="INTEGRAL MEMBRANE PROTEIN-RELATED"/>
    <property type="match status" value="1"/>
</dbReference>
<dbReference type="EMBL" id="WMIB01000038">
    <property type="protein sequence ID" value="MTH55724.1"/>
    <property type="molecule type" value="Genomic_DNA"/>
</dbReference>
<dbReference type="Pfam" id="PF12679">
    <property type="entry name" value="ABC2_membrane_2"/>
    <property type="match status" value="1"/>
</dbReference>
<dbReference type="PANTHER" id="PTHR37305:SF1">
    <property type="entry name" value="MEMBRANE PROTEIN"/>
    <property type="match status" value="1"/>
</dbReference>
<dbReference type="AlphaFoldDB" id="A0A7X2V765"/>
<comment type="caution">
    <text evidence="2">The sequence shown here is derived from an EMBL/GenBank/DDBJ whole genome shotgun (WGS) entry which is preliminary data.</text>
</comment>
<keyword evidence="1" id="KW-0472">Membrane</keyword>